<evidence type="ECO:0000256" key="2">
    <source>
        <dbReference type="ARBA" id="ARBA00022490"/>
    </source>
</evidence>
<feature type="binding site" evidence="10">
    <location>
        <position position="249"/>
    </location>
    <ligand>
        <name>K(+)</name>
        <dbReference type="ChEBI" id="CHEBI:29103"/>
    </ligand>
</feature>
<comment type="cofactor">
    <cofactor evidence="10">
        <name>K(+)</name>
        <dbReference type="ChEBI" id="CHEBI:29103"/>
    </cofactor>
    <text evidence="10">Binds 1 potassium ion per subunit.</text>
</comment>
<gene>
    <name evidence="10 13" type="primary">mnmE</name>
    <name evidence="10" type="synonym">trmE</name>
    <name evidence="13" type="ORF">LKD22_05580</name>
</gene>
<feature type="binding site" evidence="10">
    <location>
        <begin position="228"/>
        <end position="233"/>
    </location>
    <ligand>
        <name>GTP</name>
        <dbReference type="ChEBI" id="CHEBI:37565"/>
    </ligand>
</feature>
<feature type="binding site" evidence="10">
    <location>
        <position position="122"/>
    </location>
    <ligand>
        <name>(6S)-5-formyl-5,6,7,8-tetrahydrofolate</name>
        <dbReference type="ChEBI" id="CHEBI:57457"/>
    </ligand>
</feature>
<keyword evidence="7 10" id="KW-0460">Magnesium</keyword>
<feature type="binding site" evidence="10">
    <location>
        <position position="247"/>
    </location>
    <ligand>
        <name>K(+)</name>
        <dbReference type="ChEBI" id="CHEBI:29103"/>
    </ligand>
</feature>
<dbReference type="Gene3D" id="3.30.1360.120">
    <property type="entry name" value="Probable tRNA modification gtpase trme, domain 1"/>
    <property type="match status" value="1"/>
</dbReference>
<dbReference type="NCBIfam" id="TIGR00231">
    <property type="entry name" value="small_GTP"/>
    <property type="match status" value="1"/>
</dbReference>
<accession>A0AAW4W011</accession>
<reference evidence="13 14" key="1">
    <citation type="submission" date="2021-10" db="EMBL/GenBank/DDBJ databases">
        <title>Anaerobic single-cell dispensing facilitates the cultivation of human gut bacteria.</title>
        <authorList>
            <person name="Afrizal A."/>
        </authorList>
    </citation>
    <scope>NUCLEOTIDE SEQUENCE [LARGE SCALE GENOMIC DNA]</scope>
    <source>
        <strain evidence="13 14">CLA-AA-H270</strain>
    </source>
</reference>
<comment type="caution">
    <text evidence="10">Lacks conserved residue(s) required for the propagation of feature annotation.</text>
</comment>
<feature type="binding site" evidence="10">
    <location>
        <position position="19"/>
    </location>
    <ligand>
        <name>(6S)-5-formyl-5,6,7,8-tetrahydrofolate</name>
        <dbReference type="ChEBI" id="CHEBI:57457"/>
    </ligand>
</feature>
<feature type="binding site" evidence="10">
    <location>
        <position position="83"/>
    </location>
    <ligand>
        <name>(6S)-5-formyl-5,6,7,8-tetrahydrofolate</name>
        <dbReference type="ChEBI" id="CHEBI:57457"/>
    </ligand>
</feature>
<feature type="binding site" evidence="10">
    <location>
        <begin position="272"/>
        <end position="275"/>
    </location>
    <ligand>
        <name>GTP</name>
        <dbReference type="ChEBI" id="CHEBI:37565"/>
    </ligand>
</feature>
<evidence type="ECO:0000313" key="14">
    <source>
        <dbReference type="Proteomes" id="UP001298753"/>
    </source>
</evidence>
<evidence type="ECO:0000256" key="3">
    <source>
        <dbReference type="ARBA" id="ARBA00022694"/>
    </source>
</evidence>
<protein>
    <recommendedName>
        <fullName evidence="10">tRNA modification GTPase MnmE</fullName>
        <ecNumber evidence="10">3.6.-.-</ecNumber>
    </recommendedName>
</protein>
<dbReference type="EC" id="3.6.-.-" evidence="10"/>
<dbReference type="InterPro" id="IPR027266">
    <property type="entry name" value="TrmE/GcvT-like"/>
</dbReference>
<dbReference type="InterPro" id="IPR027368">
    <property type="entry name" value="MnmE_dom2"/>
</dbReference>
<evidence type="ECO:0000256" key="5">
    <source>
        <dbReference type="ARBA" id="ARBA00022741"/>
    </source>
</evidence>
<dbReference type="InterPro" id="IPR004520">
    <property type="entry name" value="GTPase_MnmE"/>
</dbReference>
<feature type="binding site" evidence="10">
    <location>
        <begin position="247"/>
        <end position="253"/>
    </location>
    <ligand>
        <name>GTP</name>
        <dbReference type="ChEBI" id="CHEBI:37565"/>
    </ligand>
</feature>
<dbReference type="GO" id="GO:0030488">
    <property type="term" value="P:tRNA methylation"/>
    <property type="evidence" value="ECO:0007669"/>
    <property type="project" value="TreeGrafter"/>
</dbReference>
<dbReference type="GO" id="GO:0005525">
    <property type="term" value="F:GTP binding"/>
    <property type="evidence" value="ECO:0007669"/>
    <property type="project" value="UniProtKB-UniRule"/>
</dbReference>
<dbReference type="Pfam" id="PF01926">
    <property type="entry name" value="MMR_HSR1"/>
    <property type="match status" value="1"/>
</dbReference>
<comment type="similarity">
    <text evidence="1 10 11">Belongs to the TRAFAC class TrmE-Era-EngA-EngB-Septin-like GTPase superfamily. TrmE GTPase family.</text>
</comment>
<keyword evidence="8 10" id="KW-0630">Potassium</keyword>
<dbReference type="InterPro" id="IPR018948">
    <property type="entry name" value="GTP-bd_TrmE_N"/>
</dbReference>
<feature type="binding site" evidence="10">
    <location>
        <position position="228"/>
    </location>
    <ligand>
        <name>K(+)</name>
        <dbReference type="ChEBI" id="CHEBI:29103"/>
    </ligand>
</feature>
<dbReference type="Gene3D" id="1.20.120.430">
    <property type="entry name" value="tRNA modification GTPase MnmE domain 2"/>
    <property type="match status" value="1"/>
</dbReference>
<dbReference type="PANTHER" id="PTHR42714:SF2">
    <property type="entry name" value="TRNA MODIFICATION GTPASE GTPBP3, MITOCHONDRIAL"/>
    <property type="match status" value="1"/>
</dbReference>
<feature type="binding site" evidence="10">
    <location>
        <position position="252"/>
    </location>
    <ligand>
        <name>K(+)</name>
        <dbReference type="ChEBI" id="CHEBI:29103"/>
    </ligand>
</feature>
<evidence type="ECO:0000256" key="9">
    <source>
        <dbReference type="ARBA" id="ARBA00023134"/>
    </source>
</evidence>
<dbReference type="AlphaFoldDB" id="A0AAW4W011"/>
<keyword evidence="3 10" id="KW-0819">tRNA processing</keyword>
<keyword evidence="6 10" id="KW-0378">Hydrolase</keyword>
<evidence type="ECO:0000256" key="4">
    <source>
        <dbReference type="ARBA" id="ARBA00022723"/>
    </source>
</evidence>
<feature type="domain" description="TrmE-type G" evidence="12">
    <location>
        <begin position="218"/>
        <end position="375"/>
    </location>
</feature>
<dbReference type="Gene3D" id="3.40.50.300">
    <property type="entry name" value="P-loop containing nucleotide triphosphate hydrolases"/>
    <property type="match status" value="1"/>
</dbReference>
<dbReference type="PANTHER" id="PTHR42714">
    <property type="entry name" value="TRNA MODIFICATION GTPASE GTPBP3"/>
    <property type="match status" value="1"/>
</dbReference>
<comment type="caution">
    <text evidence="13">The sequence shown here is derived from an EMBL/GenBank/DDBJ whole genome shotgun (WGS) entry which is preliminary data.</text>
</comment>
<sequence length="453" mass="47792">MNDTIAAISSSGGPIGLIRVSGERAIEAINAVFQAKNGKPLTEAPSQKLVYGTLTDKSGNVIDCCYAVALHAPHTYTGETMAELQCHGSTAVLCAGLDALFAQGVRQAEAGEFTRRAFLNGKMGLSEAEAVHDLITARTAEAAQNAAAQVMGAVGSPVQQMRDELLGMVAHFHAVVDFPDEDIDPVLFEDAAALLHRTTSRLYSMAESYERGRILREGVPCVILGRPNAGKSTLLNTLLGRERAIVTDIPGTTRDLIEENVKVGQILLRVTDTAGLRNTDDPVEQAGIDRAMAEASASSLILAVFDGSKPISDEDMLVLARSAGHRAIAVVNKVDLPQQLDEKLLKKHFLHIVPLSAKTGDGLDKLLNLIPRTVGLGDGAFDGALITNARQAAALARAAERCEAALYAAQSGMTPDAVVMDAEGAITALGEITGETVTDAVVTRIFSDFCVGK</sequence>
<evidence type="ECO:0000256" key="1">
    <source>
        <dbReference type="ARBA" id="ARBA00011043"/>
    </source>
</evidence>
<dbReference type="GeneID" id="98660618"/>
<comment type="function">
    <text evidence="10">Exhibits a very high intrinsic GTPase hydrolysis rate. Involved in the addition of a carboxymethylaminomethyl (cmnm) group at the wobble position (U34) of certain tRNAs, forming tRNA-cmnm(5)s(2)U34.</text>
</comment>
<organism evidence="13 14">
    <name type="scientific">Agathobaculum butyriciproducens</name>
    <dbReference type="NCBI Taxonomy" id="1628085"/>
    <lineage>
        <taxon>Bacteria</taxon>
        <taxon>Bacillati</taxon>
        <taxon>Bacillota</taxon>
        <taxon>Clostridia</taxon>
        <taxon>Eubacteriales</taxon>
        <taxon>Butyricicoccaceae</taxon>
        <taxon>Agathobaculum</taxon>
    </lineage>
</organism>
<evidence type="ECO:0000256" key="6">
    <source>
        <dbReference type="ARBA" id="ARBA00022801"/>
    </source>
</evidence>
<dbReference type="FunFam" id="3.40.50.300:FF:001376">
    <property type="entry name" value="tRNA modification GTPase MnmE"/>
    <property type="match status" value="1"/>
</dbReference>
<feature type="binding site" evidence="10">
    <location>
        <position position="232"/>
    </location>
    <ligand>
        <name>Mg(2+)</name>
        <dbReference type="ChEBI" id="CHEBI:18420"/>
    </ligand>
</feature>
<evidence type="ECO:0000256" key="8">
    <source>
        <dbReference type="ARBA" id="ARBA00022958"/>
    </source>
</evidence>
<keyword evidence="2 10" id="KW-0963">Cytoplasm</keyword>
<evidence type="ECO:0000256" key="7">
    <source>
        <dbReference type="ARBA" id="ARBA00022842"/>
    </source>
</evidence>
<keyword evidence="5 10" id="KW-0547">Nucleotide-binding</keyword>
<dbReference type="RefSeq" id="WP_110435752.1">
    <property type="nucleotide sequence ID" value="NZ_DBEZDI010000040.1"/>
</dbReference>
<keyword evidence="14" id="KW-1185">Reference proteome</keyword>
<dbReference type="Proteomes" id="UP001298753">
    <property type="component" value="Unassembled WGS sequence"/>
</dbReference>
<dbReference type="InterPro" id="IPR005225">
    <property type="entry name" value="Small_GTP-bd"/>
</dbReference>
<dbReference type="GO" id="GO:0003924">
    <property type="term" value="F:GTPase activity"/>
    <property type="evidence" value="ECO:0007669"/>
    <property type="project" value="UniProtKB-UniRule"/>
</dbReference>
<keyword evidence="9 10" id="KW-0342">GTP-binding</keyword>
<dbReference type="EMBL" id="JAJEPX010000012">
    <property type="protein sequence ID" value="MCC2176596.1"/>
    <property type="molecule type" value="Genomic_DNA"/>
</dbReference>
<feature type="binding site" evidence="10">
    <location>
        <position position="453"/>
    </location>
    <ligand>
        <name>(6S)-5-formyl-5,6,7,8-tetrahydrofolate</name>
        <dbReference type="ChEBI" id="CHEBI:57457"/>
    </ligand>
</feature>
<dbReference type="InterPro" id="IPR025867">
    <property type="entry name" value="MnmE_helical"/>
</dbReference>
<name>A0AAW4W011_9FIRM</name>
<dbReference type="InterPro" id="IPR031168">
    <property type="entry name" value="G_TrmE"/>
</dbReference>
<dbReference type="GO" id="GO:0002098">
    <property type="term" value="P:tRNA wobble uridine modification"/>
    <property type="evidence" value="ECO:0007669"/>
    <property type="project" value="TreeGrafter"/>
</dbReference>
<dbReference type="InterPro" id="IPR006073">
    <property type="entry name" value="GTP-bd"/>
</dbReference>
<evidence type="ECO:0000256" key="11">
    <source>
        <dbReference type="RuleBase" id="RU003313"/>
    </source>
</evidence>
<dbReference type="CDD" id="cd14858">
    <property type="entry name" value="TrmE_N"/>
    <property type="match status" value="1"/>
</dbReference>
<comment type="subunit">
    <text evidence="10">Homodimer. Heterotetramer of two MnmE and two MnmG subunits.</text>
</comment>
<dbReference type="SUPFAM" id="SSF52540">
    <property type="entry name" value="P-loop containing nucleoside triphosphate hydrolases"/>
    <property type="match status" value="1"/>
</dbReference>
<dbReference type="GO" id="GO:0046872">
    <property type="term" value="F:metal ion binding"/>
    <property type="evidence" value="ECO:0007669"/>
    <property type="project" value="UniProtKB-KW"/>
</dbReference>
<evidence type="ECO:0000259" key="12">
    <source>
        <dbReference type="PROSITE" id="PS51709"/>
    </source>
</evidence>
<feature type="binding site" evidence="10">
    <location>
        <position position="253"/>
    </location>
    <ligand>
        <name>Mg(2+)</name>
        <dbReference type="ChEBI" id="CHEBI:18420"/>
    </ligand>
</feature>
<proteinExistence type="inferred from homology"/>
<dbReference type="GO" id="GO:0005829">
    <property type="term" value="C:cytosol"/>
    <property type="evidence" value="ECO:0007669"/>
    <property type="project" value="TreeGrafter"/>
</dbReference>
<dbReference type="PROSITE" id="PS51709">
    <property type="entry name" value="G_TRME"/>
    <property type="match status" value="1"/>
</dbReference>
<dbReference type="Pfam" id="PF10396">
    <property type="entry name" value="TrmE_N"/>
    <property type="match status" value="1"/>
</dbReference>
<evidence type="ECO:0000256" key="10">
    <source>
        <dbReference type="HAMAP-Rule" id="MF_00379"/>
    </source>
</evidence>
<evidence type="ECO:0000313" key="13">
    <source>
        <dbReference type="EMBL" id="MCC2176596.1"/>
    </source>
</evidence>
<comment type="subcellular location">
    <subcellularLocation>
        <location evidence="10">Cytoplasm</location>
    </subcellularLocation>
</comment>
<dbReference type="InterPro" id="IPR027417">
    <property type="entry name" value="P-loop_NTPase"/>
</dbReference>
<dbReference type="HAMAP" id="MF_00379">
    <property type="entry name" value="GTPase_MnmE"/>
    <property type="match status" value="1"/>
</dbReference>
<dbReference type="NCBIfam" id="TIGR00450">
    <property type="entry name" value="mnmE_trmE_thdF"/>
    <property type="match status" value="1"/>
</dbReference>
<dbReference type="CDD" id="cd04164">
    <property type="entry name" value="trmE"/>
    <property type="match status" value="1"/>
</dbReference>
<keyword evidence="4 10" id="KW-0479">Metal-binding</keyword>
<dbReference type="Pfam" id="PF12631">
    <property type="entry name" value="MnmE_helical"/>
    <property type="match status" value="1"/>
</dbReference>